<feature type="region of interest" description="Disordered" evidence="1">
    <location>
        <begin position="471"/>
        <end position="491"/>
    </location>
</feature>
<evidence type="ECO:0000256" key="1">
    <source>
        <dbReference type="SAM" id="MobiDB-lite"/>
    </source>
</evidence>
<proteinExistence type="predicted"/>
<organism evidence="2 3">
    <name type="scientific">Coccomyxa subellipsoidea</name>
    <dbReference type="NCBI Taxonomy" id="248742"/>
    <lineage>
        <taxon>Eukaryota</taxon>
        <taxon>Viridiplantae</taxon>
        <taxon>Chlorophyta</taxon>
        <taxon>core chlorophytes</taxon>
        <taxon>Trebouxiophyceae</taxon>
        <taxon>Trebouxiophyceae incertae sedis</taxon>
        <taxon>Coccomyxaceae</taxon>
        <taxon>Coccomyxa</taxon>
    </lineage>
</organism>
<feature type="compositionally biased region" description="Pro residues" evidence="1">
    <location>
        <begin position="822"/>
        <end position="834"/>
    </location>
</feature>
<dbReference type="Proteomes" id="UP001491310">
    <property type="component" value="Unassembled WGS sequence"/>
</dbReference>
<protein>
    <submittedName>
        <fullName evidence="2">Uncharacterized protein</fullName>
    </submittedName>
</protein>
<evidence type="ECO:0000313" key="2">
    <source>
        <dbReference type="EMBL" id="KAK9917401.1"/>
    </source>
</evidence>
<dbReference type="EMBL" id="JALJOT010000002">
    <property type="protein sequence ID" value="KAK9917401.1"/>
    <property type="molecule type" value="Genomic_DNA"/>
</dbReference>
<feature type="compositionally biased region" description="Low complexity" evidence="1">
    <location>
        <begin position="616"/>
        <end position="625"/>
    </location>
</feature>
<name>A0ABR2Z0K7_9CHLO</name>
<feature type="region of interest" description="Disordered" evidence="1">
    <location>
        <begin position="693"/>
        <end position="731"/>
    </location>
</feature>
<evidence type="ECO:0000313" key="3">
    <source>
        <dbReference type="Proteomes" id="UP001491310"/>
    </source>
</evidence>
<dbReference type="PANTHER" id="PTHR31713:SF96">
    <property type="entry name" value="OS02G0562300 PROTEIN"/>
    <property type="match status" value="1"/>
</dbReference>
<sequence length="875" mass="92634">MTLGPHYALPLELRSVNAKPLERYVRERITAFSGEKAFAQRLHLSPSVVQNAAVETLAELSVEGNWSPAAAQCGLVFRHDCMSLGCLDLDCNLCKQTPHRRCTSTFAGKYLSGDMLKAKCGARIRLEVIDRRTGDSVPAHVLRDTQVEICILDGRLFEEHNADVESEEVLESCTLLTSNAGKALLGPGPEEELSADKKILAKLVDGQAEVQCSIVGSSIALLTGQKPPFRLLARAVRGSTGERLPHIKPAVSDAFVVATQRVKTAQKPEIPHIEEHVSKVECVGLQTQQKLLDIKAAATTVGIHNLSVVHNSVTTVGQFKELVESAERDQPLQESLRKALNLTAKGWDGARKHALRAVTTDNRMRIWTADDSLSTGLLFRCNLGRILMDAPVGLLQKVGMEGPEQVRMEATLASLQDPFEGRFAAQLQQRAAESWQRPGHPGWCIWGMDSEGFVAELKLQRGRVHIVVPVPPTSHSRSSLLPHGPGDEPLAGIPLQQLGGLPVAERQAPSPPVVLSQAAQPPAAGSAERAGSFAFPIQAPQALPSQMLPMGRPPLPRPPPLPHNPAIDGFRVPEPRVEAQGAHIDSSQMLPSPFDNMQGGAAPVQSIPSSMQHSTPASSLGAGASLGSLPGLPSMLPMMDTSEVDHLLGLQRRLYGESEASLPTLLSRLSGLFGAAPAGGNFLSQVPSFPRLPQMPGQDAQLPEAAAAASTSGPAAAGSQQGAPAAASGAPADAANGAVYRTFSEMMQYPAPWKDMPPETRGMMKRMSGRVSGLLDDLSDAMSLLTDIMPSRASELAMGNGGENKQREPPSLPSAVAAGGAGPPPVAAAAPPGPGKLQPTAQMANGVGSGKKRKAAEIAAAKAEDSETRTPRSRR</sequence>
<dbReference type="PANTHER" id="PTHR31713">
    <property type="entry name" value="OS02G0177800 PROTEIN"/>
    <property type="match status" value="1"/>
</dbReference>
<keyword evidence="3" id="KW-1185">Reference proteome</keyword>
<feature type="compositionally biased region" description="Basic and acidic residues" evidence="1">
    <location>
        <begin position="862"/>
        <end position="875"/>
    </location>
</feature>
<feature type="region of interest" description="Disordered" evidence="1">
    <location>
        <begin position="795"/>
        <end position="875"/>
    </location>
</feature>
<comment type="caution">
    <text evidence="2">The sequence shown here is derived from an EMBL/GenBank/DDBJ whole genome shotgun (WGS) entry which is preliminary data.</text>
</comment>
<dbReference type="InterPro" id="IPR012416">
    <property type="entry name" value="CBP60"/>
</dbReference>
<feature type="region of interest" description="Disordered" evidence="1">
    <location>
        <begin position="605"/>
        <end position="625"/>
    </location>
</feature>
<feature type="compositionally biased region" description="Polar residues" evidence="1">
    <location>
        <begin position="606"/>
        <end position="615"/>
    </location>
</feature>
<accession>A0ABR2Z0K7</accession>
<feature type="compositionally biased region" description="Low complexity" evidence="1">
    <location>
        <begin position="697"/>
        <end position="731"/>
    </location>
</feature>
<gene>
    <name evidence="2" type="ORF">WJX75_003962</name>
</gene>
<reference evidence="2 3" key="1">
    <citation type="journal article" date="2024" name="Nat. Commun.">
        <title>Phylogenomics reveals the evolutionary origins of lichenization in chlorophyte algae.</title>
        <authorList>
            <person name="Puginier C."/>
            <person name="Libourel C."/>
            <person name="Otte J."/>
            <person name="Skaloud P."/>
            <person name="Haon M."/>
            <person name="Grisel S."/>
            <person name="Petersen M."/>
            <person name="Berrin J.G."/>
            <person name="Delaux P.M."/>
            <person name="Dal Grande F."/>
            <person name="Keller J."/>
        </authorList>
    </citation>
    <scope>NUCLEOTIDE SEQUENCE [LARGE SCALE GENOMIC DNA]</scope>
    <source>
        <strain evidence="2 3">SAG 216-7</strain>
    </source>
</reference>